<feature type="region of interest" description="Disordered" evidence="11">
    <location>
        <begin position="452"/>
        <end position="471"/>
    </location>
</feature>
<dbReference type="FunFam" id="3.30.70.330:FF:000499">
    <property type="entry name" value="Polyadenylate-binding protein"/>
    <property type="match status" value="1"/>
</dbReference>
<dbReference type="GO" id="GO:0003730">
    <property type="term" value="F:mRNA 3'-UTR binding"/>
    <property type="evidence" value="ECO:0000318"/>
    <property type="project" value="GO_Central"/>
</dbReference>
<dbReference type="PROSITE" id="PS51309">
    <property type="entry name" value="PABC"/>
    <property type="match status" value="1"/>
</dbReference>
<proteinExistence type="inferred from homology"/>
<dbReference type="InterPro" id="IPR036053">
    <property type="entry name" value="PABP-dom"/>
</dbReference>
<comment type="similarity">
    <text evidence="3 10">Belongs to the polyadenylate-binding protein type-1 family.</text>
</comment>
<dbReference type="FunFam" id="3.30.70.330:FF:000500">
    <property type="entry name" value="Polyadenylate-binding protein"/>
    <property type="match status" value="1"/>
</dbReference>
<feature type="domain" description="RRM" evidence="12">
    <location>
        <begin position="293"/>
        <end position="370"/>
    </location>
</feature>
<gene>
    <name evidence="14" type="ORF">AMTR_s00002p00257980</name>
</gene>
<keyword evidence="5" id="KW-0677">Repeat</keyword>
<dbReference type="eggNOG" id="KOG0123">
    <property type="taxonomic scope" value="Eukaryota"/>
</dbReference>
<feature type="compositionally biased region" description="Polar residues" evidence="11">
    <location>
        <begin position="495"/>
        <end position="520"/>
    </location>
</feature>
<keyword evidence="4 10" id="KW-0963">Cytoplasm</keyword>
<evidence type="ECO:0000256" key="10">
    <source>
        <dbReference type="RuleBase" id="RU362004"/>
    </source>
</evidence>
<dbReference type="EMBL" id="KI394767">
    <property type="protein sequence ID" value="ERN01344.1"/>
    <property type="molecule type" value="Genomic_DNA"/>
</dbReference>
<dbReference type="Pfam" id="PF00076">
    <property type="entry name" value="RRM_1"/>
    <property type="match status" value="4"/>
</dbReference>
<dbReference type="InterPro" id="IPR012677">
    <property type="entry name" value="Nucleotide-bd_a/b_plait_sf"/>
</dbReference>
<dbReference type="SUPFAM" id="SSF54928">
    <property type="entry name" value="RNA-binding domain, RBD"/>
    <property type="match status" value="3"/>
</dbReference>
<dbReference type="PROSITE" id="PS50102">
    <property type="entry name" value="RRM"/>
    <property type="match status" value="4"/>
</dbReference>
<dbReference type="OrthoDB" id="19742at2759"/>
<evidence type="ECO:0000256" key="6">
    <source>
        <dbReference type="ARBA" id="ARBA00022884"/>
    </source>
</evidence>
<evidence type="ECO:0000259" key="13">
    <source>
        <dbReference type="PROSITE" id="PS51309"/>
    </source>
</evidence>
<keyword evidence="7" id="KW-0539">Nucleus</keyword>
<evidence type="ECO:0000256" key="4">
    <source>
        <dbReference type="ARBA" id="ARBA00022490"/>
    </source>
</evidence>
<evidence type="ECO:0000313" key="14">
    <source>
        <dbReference type="EMBL" id="ERN01344.1"/>
    </source>
</evidence>
<evidence type="ECO:0000256" key="1">
    <source>
        <dbReference type="ARBA" id="ARBA00004123"/>
    </source>
</evidence>
<dbReference type="GO" id="GO:0008143">
    <property type="term" value="F:poly(A) binding"/>
    <property type="evidence" value="ECO:0000318"/>
    <property type="project" value="GO_Central"/>
</dbReference>
<evidence type="ECO:0000256" key="9">
    <source>
        <dbReference type="PROSITE-ProRule" id="PRU00176"/>
    </source>
</evidence>
<dbReference type="InterPro" id="IPR006515">
    <property type="entry name" value="PABP_1234"/>
</dbReference>
<dbReference type="Gene3D" id="3.30.70.330">
    <property type="match status" value="4"/>
</dbReference>
<dbReference type="GO" id="GO:0005829">
    <property type="term" value="C:cytosol"/>
    <property type="evidence" value="ECO:0000318"/>
    <property type="project" value="GO_Central"/>
</dbReference>
<dbReference type="InterPro" id="IPR035979">
    <property type="entry name" value="RBD_domain_sf"/>
</dbReference>
<dbReference type="STRING" id="13333.W1P125"/>
<dbReference type="Proteomes" id="UP000017836">
    <property type="component" value="Unassembled WGS sequence"/>
</dbReference>
<feature type="domain" description="RRM" evidence="12">
    <location>
        <begin position="190"/>
        <end position="267"/>
    </location>
</feature>
<dbReference type="FunFam" id="3.30.70.330:FF:000651">
    <property type="entry name" value="Poly(A) binding protein cytoplasmic 1 like"/>
    <property type="match status" value="1"/>
</dbReference>
<dbReference type="Gramene" id="ERN01344">
    <property type="protein sequence ID" value="ERN01344"/>
    <property type="gene ID" value="AMTR_s00002p00257980"/>
</dbReference>
<dbReference type="Gene3D" id="1.10.1900.10">
    <property type="entry name" value="c-terminal domain of poly(a) binding protein"/>
    <property type="match status" value="1"/>
</dbReference>
<keyword evidence="6 9" id="KW-0694">RNA-binding</keyword>
<evidence type="ECO:0000256" key="2">
    <source>
        <dbReference type="ARBA" id="ARBA00004496"/>
    </source>
</evidence>
<dbReference type="SMART" id="SM00360">
    <property type="entry name" value="RRM"/>
    <property type="match status" value="4"/>
</dbReference>
<dbReference type="InterPro" id="IPR000504">
    <property type="entry name" value="RRM_dom"/>
</dbReference>
<evidence type="ECO:0000256" key="5">
    <source>
        <dbReference type="ARBA" id="ARBA00022737"/>
    </source>
</evidence>
<reference evidence="15" key="1">
    <citation type="journal article" date="2013" name="Science">
        <title>The Amborella genome and the evolution of flowering plants.</title>
        <authorList>
            <consortium name="Amborella Genome Project"/>
        </authorList>
    </citation>
    <scope>NUCLEOTIDE SEQUENCE [LARGE SCALE GENOMIC DNA]</scope>
</reference>
<name>W1P125_AMBTC</name>
<dbReference type="KEGG" id="atr:18429426"/>
<protein>
    <recommendedName>
        <fullName evidence="10">Polyadenylate-binding protein</fullName>
        <shortName evidence="10">PABP</shortName>
    </recommendedName>
</protein>
<feature type="domain" description="PABC" evidence="13">
    <location>
        <begin position="547"/>
        <end position="624"/>
    </location>
</feature>
<dbReference type="GO" id="GO:1990904">
    <property type="term" value="C:ribonucleoprotein complex"/>
    <property type="evidence" value="ECO:0000318"/>
    <property type="project" value="GO_Central"/>
</dbReference>
<dbReference type="Pfam" id="PF00658">
    <property type="entry name" value="MLLE"/>
    <property type="match status" value="1"/>
</dbReference>
<feature type="region of interest" description="Disordered" evidence="11">
    <location>
        <begin position="495"/>
        <end position="547"/>
    </location>
</feature>
<dbReference type="SUPFAM" id="SSF63570">
    <property type="entry name" value="PABC (PABP) domain"/>
    <property type="match status" value="1"/>
</dbReference>
<dbReference type="HOGENOM" id="CLU_012062_22_4_1"/>
<accession>W1P125</accession>
<dbReference type="OMA" id="CKFGDIL"/>
<sequence>MAVLSGTAPPLYVGDLHPDVTDDQLYEGFSSIGTVSSVRVVRDTVTGRSLGYGYVNYVATLDASKAVTEMNHAMLNGKPVRVMWSLKDPIARNSGVGNLFVKNLHESINNVGLQNIFMKFGRILSCKVATGQDGRSKGYGFVQYESEEDANNALQNLHCTIVKENEKPLFVGKFIKKSERNVPNPEAKFTNLYVKNIDQDFTEDLLREKFARFGPISNLIISKDENGNSKGFGFVNFECPDDAKRAVEALDGMDLGSKTLYVARAQKKHERQEILRRLFEERRNEQILKYQGSNLYVKNIDDNVTDEELRKHFSQCGTITSAKLMRDNRGLSKGFGFVCFSSTEEANKAVVTLHGHMFHDKPLYVAHAQRKEERQAQLQLQYSRLSEQAATVVPPPYQHLYYPSPSVMSQMAPRQGVMYQPFGLRSSSWRPNVFSPYTGQGYQPLPIPVVPNNQRHHRQNRGRSNGHFQTQNGQTASVISNMQQAAQSLAILKDTGSNQHNGQTTKYTSNGHASKYTPNGRSWEISDGQSMAPSSTAASSNGSGAQGSEMLNSLLAAATPQQQKNILGERLFPIVKKQKNDLAGKITGMLLEMDNSELLLLLESPDSLNNKIEEAVQVLKLSKAKVGSQEVLQTNYLSTEVAVS</sequence>
<feature type="compositionally biased region" description="Low complexity" evidence="11">
    <location>
        <begin position="534"/>
        <end position="547"/>
    </location>
</feature>
<evidence type="ECO:0000256" key="7">
    <source>
        <dbReference type="ARBA" id="ARBA00023242"/>
    </source>
</evidence>
<dbReference type="SMART" id="SM00517">
    <property type="entry name" value="PolyA"/>
    <property type="match status" value="1"/>
</dbReference>
<comment type="function">
    <text evidence="8">Binds the poly(A) tail of mRNA. Appears to be an important mediator of the multiple roles of the poly(A) tail in mRNA biogenesis, stability and translation.</text>
</comment>
<feature type="domain" description="RRM" evidence="12">
    <location>
        <begin position="97"/>
        <end position="176"/>
    </location>
</feature>
<dbReference type="GO" id="GO:0008266">
    <property type="term" value="F:poly(U) RNA binding"/>
    <property type="evidence" value="ECO:0000318"/>
    <property type="project" value="GO_Central"/>
</dbReference>
<dbReference type="AlphaFoldDB" id="W1P125"/>
<evidence type="ECO:0000256" key="11">
    <source>
        <dbReference type="SAM" id="MobiDB-lite"/>
    </source>
</evidence>
<evidence type="ECO:0000256" key="8">
    <source>
        <dbReference type="ARBA" id="ARBA00054110"/>
    </source>
</evidence>
<feature type="domain" description="RRM" evidence="12">
    <location>
        <begin position="9"/>
        <end position="87"/>
    </location>
</feature>
<dbReference type="NCBIfam" id="TIGR01628">
    <property type="entry name" value="PABP-1234"/>
    <property type="match status" value="1"/>
</dbReference>
<comment type="subcellular location">
    <subcellularLocation>
        <location evidence="2 10">Cytoplasm</location>
    </subcellularLocation>
    <subcellularLocation>
        <location evidence="1">Nucleus</location>
    </subcellularLocation>
</comment>
<organism evidence="14 15">
    <name type="scientific">Amborella trichopoda</name>
    <dbReference type="NCBI Taxonomy" id="13333"/>
    <lineage>
        <taxon>Eukaryota</taxon>
        <taxon>Viridiplantae</taxon>
        <taxon>Streptophyta</taxon>
        <taxon>Embryophyta</taxon>
        <taxon>Tracheophyta</taxon>
        <taxon>Spermatophyta</taxon>
        <taxon>Magnoliopsida</taxon>
        <taxon>Amborellales</taxon>
        <taxon>Amborellaceae</taxon>
        <taxon>Amborella</taxon>
    </lineage>
</organism>
<dbReference type="GO" id="GO:0005634">
    <property type="term" value="C:nucleus"/>
    <property type="evidence" value="ECO:0000318"/>
    <property type="project" value="GO_Central"/>
</dbReference>
<dbReference type="PANTHER" id="PTHR24012">
    <property type="entry name" value="RNA BINDING PROTEIN"/>
    <property type="match status" value="1"/>
</dbReference>
<evidence type="ECO:0000256" key="3">
    <source>
        <dbReference type="ARBA" id="ARBA00008557"/>
    </source>
</evidence>
<evidence type="ECO:0000313" key="15">
    <source>
        <dbReference type="Proteomes" id="UP000017836"/>
    </source>
</evidence>
<dbReference type="InterPro" id="IPR002004">
    <property type="entry name" value="PABP_HYD_C"/>
</dbReference>
<evidence type="ECO:0000259" key="12">
    <source>
        <dbReference type="PROSITE" id="PS50102"/>
    </source>
</evidence>
<dbReference type="CDD" id="cd12380">
    <property type="entry name" value="RRM3_I_PABPs"/>
    <property type="match status" value="1"/>
</dbReference>
<keyword evidence="15" id="KW-1185">Reference proteome</keyword>
<dbReference type="CDD" id="cd12381">
    <property type="entry name" value="RRM4_I_PABPs"/>
    <property type="match status" value="1"/>
</dbReference>
<dbReference type="FunFam" id="1.10.1900.10:FF:000004">
    <property type="entry name" value="Polyadenylate-binding protein"/>
    <property type="match status" value="1"/>
</dbReference>